<sequence length="185" mass="20161">MRHLSGLPKFTHLCNAASQAVPLTLDERAEDVAYLDLEMRDEEGMQPGTGTWRWTCQSLLRAVAFVDSAVLSGGTVLVNCFAGMNRSGAILLSWLLMHRNDGKKSLGFTAEGATSYLRSLEPFALNNQSLLECALAVAMGDEQWLAPSVQETWILKVPERPVGAPSKGVVEEVEEVEAAELVPLF</sequence>
<dbReference type="InterPro" id="IPR000340">
    <property type="entry name" value="Dual-sp_phosphatase_cat-dom"/>
</dbReference>
<organism evidence="2 3">
    <name type="scientific">Symbiodinium pilosum</name>
    <name type="common">Dinoflagellate</name>
    <dbReference type="NCBI Taxonomy" id="2952"/>
    <lineage>
        <taxon>Eukaryota</taxon>
        <taxon>Sar</taxon>
        <taxon>Alveolata</taxon>
        <taxon>Dinophyceae</taxon>
        <taxon>Suessiales</taxon>
        <taxon>Symbiodiniaceae</taxon>
        <taxon>Symbiodinium</taxon>
    </lineage>
</organism>
<dbReference type="InterPro" id="IPR000387">
    <property type="entry name" value="Tyr_Pase_dom"/>
</dbReference>
<comment type="caution">
    <text evidence="2">The sequence shown here is derived from an EMBL/GenBank/DDBJ whole genome shotgun (WGS) entry which is preliminary data.</text>
</comment>
<protein>
    <recommendedName>
        <fullName evidence="1">Tyrosine specific protein phosphatases domain-containing protein</fullName>
    </recommendedName>
</protein>
<dbReference type="AlphaFoldDB" id="A0A812U638"/>
<reference evidence="2" key="1">
    <citation type="submission" date="2021-02" db="EMBL/GenBank/DDBJ databases">
        <authorList>
            <person name="Dougan E. K."/>
            <person name="Rhodes N."/>
            <person name="Thang M."/>
            <person name="Chan C."/>
        </authorList>
    </citation>
    <scope>NUCLEOTIDE SEQUENCE</scope>
</reference>
<evidence type="ECO:0000259" key="1">
    <source>
        <dbReference type="PROSITE" id="PS50056"/>
    </source>
</evidence>
<dbReference type="EMBL" id="CAJNIZ010034947">
    <property type="protein sequence ID" value="CAE7556503.1"/>
    <property type="molecule type" value="Genomic_DNA"/>
</dbReference>
<evidence type="ECO:0000313" key="2">
    <source>
        <dbReference type="EMBL" id="CAE7556503.1"/>
    </source>
</evidence>
<keyword evidence="3" id="KW-1185">Reference proteome</keyword>
<gene>
    <name evidence="2" type="ORF">SPIL2461_LOCUS14821</name>
</gene>
<dbReference type="OrthoDB" id="415626at2759"/>
<feature type="domain" description="Tyrosine specific protein phosphatases" evidence="1">
    <location>
        <begin position="57"/>
        <end position="132"/>
    </location>
</feature>
<name>A0A812U638_SYMPI</name>
<dbReference type="Gene3D" id="3.90.190.10">
    <property type="entry name" value="Protein tyrosine phosphatase superfamily"/>
    <property type="match status" value="1"/>
</dbReference>
<evidence type="ECO:0000313" key="3">
    <source>
        <dbReference type="Proteomes" id="UP000649617"/>
    </source>
</evidence>
<dbReference type="InterPro" id="IPR029021">
    <property type="entry name" value="Prot-tyrosine_phosphatase-like"/>
</dbReference>
<proteinExistence type="predicted"/>
<accession>A0A812U638</accession>
<dbReference type="Pfam" id="PF00782">
    <property type="entry name" value="DSPc"/>
    <property type="match status" value="1"/>
</dbReference>
<dbReference type="CDD" id="cd14498">
    <property type="entry name" value="DSP"/>
    <property type="match status" value="1"/>
</dbReference>
<dbReference type="Proteomes" id="UP000649617">
    <property type="component" value="Unassembled WGS sequence"/>
</dbReference>
<dbReference type="PROSITE" id="PS50056">
    <property type="entry name" value="TYR_PHOSPHATASE_2"/>
    <property type="match status" value="1"/>
</dbReference>
<dbReference type="SUPFAM" id="SSF52799">
    <property type="entry name" value="(Phosphotyrosine protein) phosphatases II"/>
    <property type="match status" value="1"/>
</dbReference>